<reference evidence="2 3" key="1">
    <citation type="journal article" date="2019" name="Sci. Rep.">
        <title>Comparative genomics of chytrid fungi reveal insights into the obligate biotrophic and pathogenic lifestyle of Synchytrium endobioticum.</title>
        <authorList>
            <person name="van de Vossenberg B.T.L.H."/>
            <person name="Warris S."/>
            <person name="Nguyen H.D.T."/>
            <person name="van Gent-Pelzer M.P.E."/>
            <person name="Joly D.L."/>
            <person name="van de Geest H.C."/>
            <person name="Bonants P.J.M."/>
            <person name="Smith D.S."/>
            <person name="Levesque C.A."/>
            <person name="van der Lee T.A.J."/>
        </authorList>
    </citation>
    <scope>NUCLEOTIDE SEQUENCE [LARGE SCALE GENOMIC DNA]</scope>
    <source>
        <strain evidence="2 3">CBS 675.73</strain>
    </source>
</reference>
<feature type="transmembrane region" description="Helical" evidence="1">
    <location>
        <begin position="166"/>
        <end position="191"/>
    </location>
</feature>
<dbReference type="EMBL" id="QEAP01000134">
    <property type="protein sequence ID" value="TPX74270.1"/>
    <property type="molecule type" value="Genomic_DNA"/>
</dbReference>
<dbReference type="InterPro" id="IPR039859">
    <property type="entry name" value="PFA4/ZDH16/20/ERF2-like"/>
</dbReference>
<dbReference type="Proteomes" id="UP000320333">
    <property type="component" value="Unassembled WGS sequence"/>
</dbReference>
<dbReference type="OrthoDB" id="9909019at2759"/>
<evidence type="ECO:0000256" key="1">
    <source>
        <dbReference type="SAM" id="Phobius"/>
    </source>
</evidence>
<feature type="transmembrane region" description="Helical" evidence="1">
    <location>
        <begin position="56"/>
        <end position="76"/>
    </location>
</feature>
<evidence type="ECO:0008006" key="4">
    <source>
        <dbReference type="Google" id="ProtNLM"/>
    </source>
</evidence>
<keyword evidence="1" id="KW-1133">Transmembrane helix</keyword>
<feature type="transmembrane region" description="Helical" evidence="1">
    <location>
        <begin position="140"/>
        <end position="160"/>
    </location>
</feature>
<accession>A0A507FFB2</accession>
<keyword evidence="1" id="KW-0812">Transmembrane</keyword>
<dbReference type="STRING" id="246404.A0A507FFB2"/>
<organism evidence="2 3">
    <name type="scientific">Chytriomyces confervae</name>
    <dbReference type="NCBI Taxonomy" id="246404"/>
    <lineage>
        <taxon>Eukaryota</taxon>
        <taxon>Fungi</taxon>
        <taxon>Fungi incertae sedis</taxon>
        <taxon>Chytridiomycota</taxon>
        <taxon>Chytridiomycota incertae sedis</taxon>
        <taxon>Chytridiomycetes</taxon>
        <taxon>Chytridiales</taxon>
        <taxon>Chytriomycetaceae</taxon>
        <taxon>Chytriomyces</taxon>
    </lineage>
</organism>
<sequence>MKTNTKSKPSTAWRTLGLLCSYVPVILTLLLIAWSYYAFVFTALANIRGGALLTGVVYHVVLMLWIVSYIRVIVTLPGHPRGTLPRISKNSSDHLVDLLAIESSQETVDDMPLIHMSNSEHQRGPSFVALETKQDGMPRAGSVCFGWIIIAFSSTVAWVGGITILFLFYTVVYCFGMFGFLLHFLLLAMNAHTSEEIVLQLNLHWLLLVFISAAFGFVLLAFTGLHLMYILTNKTTIESMERARRYRVDYAPPGSEPDGSGVVGRTTKSKWGVNIFDLGARENWKAVMGKDWRLWFLPVDSIDGDGHTFQVNYQAMEKLRQEDV</sequence>
<feature type="transmembrane region" description="Helical" evidence="1">
    <location>
        <begin position="12"/>
        <end position="36"/>
    </location>
</feature>
<dbReference type="GO" id="GO:0016409">
    <property type="term" value="F:palmitoyltransferase activity"/>
    <property type="evidence" value="ECO:0007669"/>
    <property type="project" value="InterPro"/>
</dbReference>
<evidence type="ECO:0000313" key="2">
    <source>
        <dbReference type="EMBL" id="TPX74270.1"/>
    </source>
</evidence>
<name>A0A507FFB2_9FUNG</name>
<evidence type="ECO:0000313" key="3">
    <source>
        <dbReference type="Proteomes" id="UP000320333"/>
    </source>
</evidence>
<protein>
    <recommendedName>
        <fullName evidence="4">Protein S-acyltransferase</fullName>
    </recommendedName>
</protein>
<feature type="transmembrane region" description="Helical" evidence="1">
    <location>
        <begin position="203"/>
        <end position="231"/>
    </location>
</feature>
<proteinExistence type="predicted"/>
<dbReference type="PANTHER" id="PTHR12246">
    <property type="entry name" value="PALMITOYLTRANSFERASE ZDHHC16"/>
    <property type="match status" value="1"/>
</dbReference>
<comment type="caution">
    <text evidence="2">The sequence shown here is derived from an EMBL/GenBank/DDBJ whole genome shotgun (WGS) entry which is preliminary data.</text>
</comment>
<gene>
    <name evidence="2" type="ORF">CcCBS67573_g04451</name>
</gene>
<keyword evidence="3" id="KW-1185">Reference proteome</keyword>
<dbReference type="AlphaFoldDB" id="A0A507FFB2"/>
<keyword evidence="1" id="KW-0472">Membrane</keyword>